<organism evidence="3 4">
    <name type="scientific">Steinernema carpocapsae</name>
    <name type="common">Entomopathogenic nematode</name>
    <dbReference type="NCBI Taxonomy" id="34508"/>
    <lineage>
        <taxon>Eukaryota</taxon>
        <taxon>Metazoa</taxon>
        <taxon>Ecdysozoa</taxon>
        <taxon>Nematoda</taxon>
        <taxon>Chromadorea</taxon>
        <taxon>Rhabditida</taxon>
        <taxon>Tylenchina</taxon>
        <taxon>Panagrolaimomorpha</taxon>
        <taxon>Strongyloidoidea</taxon>
        <taxon>Steinernematidae</taxon>
        <taxon>Steinernema</taxon>
    </lineage>
</organism>
<name>A0A4U5N5J9_STECR</name>
<dbReference type="EMBL" id="AZBU02000005">
    <property type="protein sequence ID" value="TKR77847.1"/>
    <property type="molecule type" value="Genomic_DNA"/>
</dbReference>
<dbReference type="AlphaFoldDB" id="A0A4U5N5J9"/>
<evidence type="ECO:0000256" key="1">
    <source>
        <dbReference type="SAM" id="MobiDB-lite"/>
    </source>
</evidence>
<feature type="transmembrane region" description="Helical" evidence="2">
    <location>
        <begin position="14"/>
        <end position="30"/>
    </location>
</feature>
<dbReference type="Proteomes" id="UP000298663">
    <property type="component" value="Unassembled WGS sequence"/>
</dbReference>
<keyword evidence="4" id="KW-1185">Reference proteome</keyword>
<reference evidence="3 4" key="1">
    <citation type="journal article" date="2015" name="Genome Biol.">
        <title>Comparative genomics of Steinernema reveals deeply conserved gene regulatory networks.</title>
        <authorList>
            <person name="Dillman A.R."/>
            <person name="Macchietto M."/>
            <person name="Porter C.F."/>
            <person name="Rogers A."/>
            <person name="Williams B."/>
            <person name="Antoshechkin I."/>
            <person name="Lee M.M."/>
            <person name="Goodwin Z."/>
            <person name="Lu X."/>
            <person name="Lewis E.E."/>
            <person name="Goodrich-Blair H."/>
            <person name="Stock S.P."/>
            <person name="Adams B.J."/>
            <person name="Sternberg P.W."/>
            <person name="Mortazavi A."/>
        </authorList>
    </citation>
    <scope>NUCLEOTIDE SEQUENCE [LARGE SCALE GENOMIC DNA]</scope>
    <source>
        <strain evidence="3 4">ALL</strain>
    </source>
</reference>
<feature type="region of interest" description="Disordered" evidence="1">
    <location>
        <begin position="90"/>
        <end position="120"/>
    </location>
</feature>
<evidence type="ECO:0000313" key="3">
    <source>
        <dbReference type="EMBL" id="TKR77847.1"/>
    </source>
</evidence>
<evidence type="ECO:0000256" key="2">
    <source>
        <dbReference type="SAM" id="Phobius"/>
    </source>
</evidence>
<evidence type="ECO:0000313" key="4">
    <source>
        <dbReference type="Proteomes" id="UP000298663"/>
    </source>
</evidence>
<feature type="compositionally biased region" description="Low complexity" evidence="1">
    <location>
        <begin position="95"/>
        <end position="105"/>
    </location>
</feature>
<keyword evidence="2" id="KW-0812">Transmembrane</keyword>
<proteinExistence type="predicted"/>
<comment type="caution">
    <text evidence="3">The sequence shown here is derived from an EMBL/GenBank/DDBJ whole genome shotgun (WGS) entry which is preliminary data.</text>
</comment>
<accession>A0A4U5N5J9</accession>
<keyword evidence="2" id="KW-1133">Transmembrane helix</keyword>
<reference evidence="3 4" key="2">
    <citation type="journal article" date="2019" name="G3 (Bethesda)">
        <title>Hybrid Assembly of the Genome of the Entomopathogenic Nematode Steinernema carpocapsae Identifies the X-Chromosome.</title>
        <authorList>
            <person name="Serra L."/>
            <person name="Macchietto M."/>
            <person name="Macias-Munoz A."/>
            <person name="McGill C.J."/>
            <person name="Rodriguez I.M."/>
            <person name="Rodriguez B."/>
            <person name="Murad R."/>
            <person name="Mortazavi A."/>
        </authorList>
    </citation>
    <scope>NUCLEOTIDE SEQUENCE [LARGE SCALE GENOMIC DNA]</scope>
    <source>
        <strain evidence="3 4">ALL</strain>
    </source>
</reference>
<dbReference type="Pfam" id="PF21525">
    <property type="entry name" value="Nlp36"/>
    <property type="match status" value="1"/>
</dbReference>
<sequence length="120" mass="13667">MSVDLKQDLDFQDYMAPFIVFITFLAPFSLKAETINDPLRVQGADHWLILCKHHISFTCLNYCFVTKKDDLTVFEEWDITTRSPSRWDLTRRANSRSSCPRSAASPAPPAKPTELNPSSS</sequence>
<gene>
    <name evidence="3" type="ORF">L596_018749</name>
</gene>
<protein>
    <submittedName>
        <fullName evidence="3">Uncharacterized protein</fullName>
    </submittedName>
</protein>
<keyword evidence="2" id="KW-0472">Membrane</keyword>